<feature type="region of interest" description="Disordered" evidence="1">
    <location>
        <begin position="44"/>
        <end position="64"/>
    </location>
</feature>
<evidence type="ECO:0000313" key="3">
    <source>
        <dbReference type="EMBL" id="VTR91679.1"/>
    </source>
</evidence>
<keyword evidence="2" id="KW-0472">Membrane</keyword>
<feature type="transmembrane region" description="Helical" evidence="2">
    <location>
        <begin position="6"/>
        <end position="32"/>
    </location>
</feature>
<organism evidence="3 4">
    <name type="scientific">Gemmata massiliana</name>
    <dbReference type="NCBI Taxonomy" id="1210884"/>
    <lineage>
        <taxon>Bacteria</taxon>
        <taxon>Pseudomonadati</taxon>
        <taxon>Planctomycetota</taxon>
        <taxon>Planctomycetia</taxon>
        <taxon>Gemmatales</taxon>
        <taxon>Gemmataceae</taxon>
        <taxon>Gemmata</taxon>
    </lineage>
</organism>
<gene>
    <name evidence="3" type="ORF">SOIL9_60350</name>
</gene>
<protein>
    <submittedName>
        <fullName evidence="3">Uncharacterized protein</fullName>
    </submittedName>
</protein>
<keyword evidence="2" id="KW-0812">Transmembrane</keyword>
<evidence type="ECO:0000256" key="1">
    <source>
        <dbReference type="SAM" id="MobiDB-lite"/>
    </source>
</evidence>
<name>A0A6P2CRX3_9BACT</name>
<dbReference type="EMBL" id="LR593886">
    <property type="protein sequence ID" value="VTR91679.1"/>
    <property type="molecule type" value="Genomic_DNA"/>
</dbReference>
<dbReference type="KEGG" id="gms:SOIL9_60350"/>
<reference evidence="3 4" key="1">
    <citation type="submission" date="2019-05" db="EMBL/GenBank/DDBJ databases">
        <authorList>
            <consortium name="Science for Life Laboratories"/>
        </authorList>
    </citation>
    <scope>NUCLEOTIDE SEQUENCE [LARGE SCALE GENOMIC DNA]</scope>
    <source>
        <strain evidence="3">Soil9</strain>
    </source>
</reference>
<sequence length="64" mass="6472">MLFANLIVDAFAAMGCMVVALVGAIVAAAAALARSDAGKAIIDGLKKPKSDRVPPARPEPEGHS</sequence>
<evidence type="ECO:0000256" key="2">
    <source>
        <dbReference type="SAM" id="Phobius"/>
    </source>
</evidence>
<keyword evidence="2" id="KW-1133">Transmembrane helix</keyword>
<keyword evidence="4" id="KW-1185">Reference proteome</keyword>
<accession>A0A6P2CRX3</accession>
<dbReference type="RefSeq" id="WP_162666642.1">
    <property type="nucleotide sequence ID" value="NZ_LR593886.1"/>
</dbReference>
<evidence type="ECO:0000313" key="4">
    <source>
        <dbReference type="Proteomes" id="UP000464178"/>
    </source>
</evidence>
<dbReference type="Proteomes" id="UP000464178">
    <property type="component" value="Chromosome"/>
</dbReference>
<proteinExistence type="predicted"/>
<dbReference type="AlphaFoldDB" id="A0A6P2CRX3"/>